<dbReference type="EMBL" id="PDPS01000033">
    <property type="protein sequence ID" value="PID56536.1"/>
    <property type="molecule type" value="Genomic_DNA"/>
</dbReference>
<dbReference type="SUPFAM" id="SSF49695">
    <property type="entry name" value="gamma-Crystallin-like"/>
    <property type="match status" value="1"/>
</dbReference>
<sequence>MKKFMVIVFAMLLFGAAVASVPACQKGSFDKINGPTNIELGQTFTYSVRVKGSFQRKGWSVTGGELLKDRSDGNIYYGTVTWQKMDPNDPMKVKVSGIDGCGKDRSERLYVTLGESRAPGNGLGARQECGSFGKIEGPETVVFGTVYTYSSIVSGSFEQGGWSATGGDVIKDWWNGNRYYAQVRWTTNNPKDPSKLKIWGDDVCGKKHINQKLYIREADGGRGPGGGFGSGPAQSTSGVTLYSGINYQGFSQTFTRDVYNLGDTKMGHDRALSIRVAPGCEAILYRKSKYLGQWDVFTQDAPNLNNTRVGKFASSLKVTCH</sequence>
<protein>
    <recommendedName>
        <fullName evidence="4">Beta/gamma crystallin 'Greek key' domain-containing protein</fullName>
    </recommendedName>
</protein>
<evidence type="ECO:0008006" key="4">
    <source>
        <dbReference type="Google" id="ProtNLM"/>
    </source>
</evidence>
<feature type="chain" id="PRO_5013721099" description="Beta/gamma crystallin 'Greek key' domain-containing protein" evidence="1">
    <location>
        <begin position="20"/>
        <end position="321"/>
    </location>
</feature>
<name>A0A2G6E396_9BACT</name>
<evidence type="ECO:0000313" key="2">
    <source>
        <dbReference type="EMBL" id="PID56536.1"/>
    </source>
</evidence>
<organism evidence="2 3">
    <name type="scientific">candidate division KSB3 bacterium</name>
    <dbReference type="NCBI Taxonomy" id="2044937"/>
    <lineage>
        <taxon>Bacteria</taxon>
        <taxon>candidate division KSB3</taxon>
    </lineage>
</organism>
<keyword evidence="1" id="KW-0732">Signal</keyword>
<reference evidence="2 3" key="1">
    <citation type="submission" date="2017-10" db="EMBL/GenBank/DDBJ databases">
        <title>Novel microbial diversity and functional potential in the marine mammal oral microbiome.</title>
        <authorList>
            <person name="Dudek N.K."/>
            <person name="Sun C.L."/>
            <person name="Burstein D."/>
            <person name="Kantor R.S."/>
            <person name="Aliaga Goltsman D.S."/>
            <person name="Bik E.M."/>
            <person name="Thomas B.C."/>
            <person name="Banfield J.F."/>
            <person name="Relman D.A."/>
        </authorList>
    </citation>
    <scope>NUCLEOTIDE SEQUENCE [LARGE SCALE GENOMIC DNA]</scope>
    <source>
        <strain evidence="2">DOLZORAL124_49_17</strain>
    </source>
</reference>
<proteinExistence type="predicted"/>
<dbReference type="InterPro" id="IPR011024">
    <property type="entry name" value="G_crystallin-like"/>
</dbReference>
<dbReference type="Gene3D" id="2.60.20.10">
    <property type="entry name" value="Crystallins"/>
    <property type="match status" value="1"/>
</dbReference>
<comment type="caution">
    <text evidence="2">The sequence shown here is derived from an EMBL/GenBank/DDBJ whole genome shotgun (WGS) entry which is preliminary data.</text>
</comment>
<feature type="signal peptide" evidence="1">
    <location>
        <begin position="1"/>
        <end position="19"/>
    </location>
</feature>
<gene>
    <name evidence="2" type="ORF">CSB45_10940</name>
</gene>
<dbReference type="Proteomes" id="UP000229740">
    <property type="component" value="Unassembled WGS sequence"/>
</dbReference>
<evidence type="ECO:0000313" key="3">
    <source>
        <dbReference type="Proteomes" id="UP000229740"/>
    </source>
</evidence>
<accession>A0A2G6E396</accession>
<evidence type="ECO:0000256" key="1">
    <source>
        <dbReference type="SAM" id="SignalP"/>
    </source>
</evidence>
<dbReference type="AlphaFoldDB" id="A0A2G6E396"/>